<comment type="caution">
    <text evidence="1">The sequence shown here is derived from an EMBL/GenBank/DDBJ whole genome shotgun (WGS) entry which is preliminary data.</text>
</comment>
<protein>
    <submittedName>
        <fullName evidence="1">Uncharacterized protein</fullName>
    </submittedName>
</protein>
<keyword evidence="2" id="KW-1185">Reference proteome</keyword>
<evidence type="ECO:0000313" key="2">
    <source>
        <dbReference type="Proteomes" id="UP000248326"/>
    </source>
</evidence>
<reference evidence="1 2" key="1">
    <citation type="submission" date="2018-06" db="EMBL/GenBank/DDBJ databases">
        <title>Genomic Encyclopedia of Type Strains, Phase IV (KMG-IV): sequencing the most valuable type-strain genomes for metagenomic binning, comparative biology and taxonomic classification.</title>
        <authorList>
            <person name="Goeker M."/>
        </authorList>
    </citation>
    <scope>NUCLEOTIDE SEQUENCE [LARGE SCALE GENOMIC DNA]</scope>
    <source>
        <strain evidence="1 2">DSM 18048</strain>
    </source>
</reference>
<organism evidence="1 2">
    <name type="scientific">Deinococcus yavapaiensis KR-236</name>
    <dbReference type="NCBI Taxonomy" id="694435"/>
    <lineage>
        <taxon>Bacteria</taxon>
        <taxon>Thermotogati</taxon>
        <taxon>Deinococcota</taxon>
        <taxon>Deinococci</taxon>
        <taxon>Deinococcales</taxon>
        <taxon>Deinococcaceae</taxon>
        <taxon>Deinococcus</taxon>
    </lineage>
</organism>
<sequence length="57" mass="6112">MVSTNAAGNPGGQTDVERSHLLEALDLVREMGHPGWTAVVEAALNGQYVSPVFNFEQ</sequence>
<gene>
    <name evidence="1" type="ORF">DES52_13110</name>
</gene>
<dbReference type="EMBL" id="QJSX01000031">
    <property type="protein sequence ID" value="PYE48340.1"/>
    <property type="molecule type" value="Genomic_DNA"/>
</dbReference>
<dbReference type="Proteomes" id="UP000248326">
    <property type="component" value="Unassembled WGS sequence"/>
</dbReference>
<dbReference type="AlphaFoldDB" id="A0A318RYZ5"/>
<proteinExistence type="predicted"/>
<accession>A0A318RYZ5</accession>
<name>A0A318RYZ5_9DEIO</name>
<evidence type="ECO:0000313" key="1">
    <source>
        <dbReference type="EMBL" id="PYE48340.1"/>
    </source>
</evidence>